<comment type="cofactor">
    <cofactor evidence="1">
        <name>pyridoxal 5'-phosphate</name>
        <dbReference type="ChEBI" id="CHEBI:597326"/>
    </cofactor>
</comment>
<proteinExistence type="predicted"/>
<name>A0ABS5MBT5_9BACI</name>
<keyword evidence="2" id="KW-0663">Pyridoxal phosphate</keyword>
<evidence type="ECO:0000259" key="3">
    <source>
        <dbReference type="Pfam" id="PF00291"/>
    </source>
</evidence>
<keyword evidence="5" id="KW-1185">Reference proteome</keyword>
<dbReference type="Gene3D" id="3.40.50.1100">
    <property type="match status" value="2"/>
</dbReference>
<dbReference type="PANTHER" id="PTHR10314">
    <property type="entry name" value="CYSTATHIONINE BETA-SYNTHASE"/>
    <property type="match status" value="1"/>
</dbReference>
<reference evidence="4 5" key="1">
    <citation type="submission" date="2021-05" db="EMBL/GenBank/DDBJ databases">
        <title>Ornithinibacillus massiliensis sp. nov.</title>
        <authorList>
            <person name="Iwaza R."/>
            <person name="Lagier J.-C."/>
            <person name="Raoult D."/>
        </authorList>
    </citation>
    <scope>NUCLEOTIDE SEQUENCE [LARGE SCALE GENOMIC DNA]</scope>
    <source>
        <strain evidence="4 5">Marseille-P3601</strain>
    </source>
</reference>
<dbReference type="InterPro" id="IPR001926">
    <property type="entry name" value="TrpB-like_PALP"/>
</dbReference>
<evidence type="ECO:0000256" key="2">
    <source>
        <dbReference type="ARBA" id="ARBA00022898"/>
    </source>
</evidence>
<gene>
    <name evidence="4" type="ORF">KGF86_06145</name>
</gene>
<dbReference type="Proteomes" id="UP000681870">
    <property type="component" value="Unassembled WGS sequence"/>
</dbReference>
<dbReference type="EMBL" id="JAGXBY010000002">
    <property type="protein sequence ID" value="MBS3679791.1"/>
    <property type="molecule type" value="Genomic_DNA"/>
</dbReference>
<dbReference type="SUPFAM" id="SSF53686">
    <property type="entry name" value="Tryptophan synthase beta subunit-like PLP-dependent enzymes"/>
    <property type="match status" value="1"/>
</dbReference>
<evidence type="ECO:0000313" key="5">
    <source>
        <dbReference type="Proteomes" id="UP000681870"/>
    </source>
</evidence>
<dbReference type="Pfam" id="PF00291">
    <property type="entry name" value="PALP"/>
    <property type="match status" value="1"/>
</dbReference>
<dbReference type="InterPro" id="IPR050214">
    <property type="entry name" value="Cys_Synth/Cystath_Beta-Synth"/>
</dbReference>
<evidence type="ECO:0000313" key="4">
    <source>
        <dbReference type="EMBL" id="MBS3679791.1"/>
    </source>
</evidence>
<accession>A0ABS5MBT5</accession>
<organism evidence="4 5">
    <name type="scientific">Ornithinibacillus massiliensis</name>
    <dbReference type="NCBI Taxonomy" id="1944633"/>
    <lineage>
        <taxon>Bacteria</taxon>
        <taxon>Bacillati</taxon>
        <taxon>Bacillota</taxon>
        <taxon>Bacilli</taxon>
        <taxon>Bacillales</taxon>
        <taxon>Bacillaceae</taxon>
        <taxon>Ornithinibacillus</taxon>
    </lineage>
</organism>
<dbReference type="RefSeq" id="WP_211741366.1">
    <property type="nucleotide sequence ID" value="NZ_JAGXBY010000002.1"/>
</dbReference>
<dbReference type="InterPro" id="IPR036052">
    <property type="entry name" value="TrpB-like_PALP_sf"/>
</dbReference>
<evidence type="ECO:0000256" key="1">
    <source>
        <dbReference type="ARBA" id="ARBA00001933"/>
    </source>
</evidence>
<comment type="caution">
    <text evidence="4">The sequence shown here is derived from an EMBL/GenBank/DDBJ whole genome shotgun (WGS) entry which is preliminary data.</text>
</comment>
<protein>
    <submittedName>
        <fullName evidence="4">Pyridoxal-phosphate dependent enzyme</fullName>
    </submittedName>
</protein>
<sequence>MYKINPNVECIECIKCYHRYPLKDYFIGCPRCFEKGKPSSVSLNYKNFNLNNNQSGFKKYTDVLPYLDFPTIGEGSTPTVRMKRLGDELGLENLWIKNEGQNPTGSHKDRYSPFVVARAISLGFETVAVASSGNAGVSIATYSAAANLKCVVLTTKNMNPIWKQAIVQTGAEIIYKDKPMDRWEHLQRYVLRNEWYPATNFINPPVGSNPFGVQGLKTLAFEIIEDFEQLPNIIIIPSSRGDLLWGVWKGFNEALENGLICDIPKLIAVEPFPRLKAVLGGDKYTDNFEGDSTHTPSVGGTTVTYQSIQAIKNSKGKVEVVPSFNAINEQEHLGKYGIYAERSSSLVLGALKSLIQKEEIKKDDKILLIISSNGYKELA</sequence>
<feature type="domain" description="Tryptophan synthase beta chain-like PALP" evidence="3">
    <location>
        <begin position="72"/>
        <end position="371"/>
    </location>
</feature>